<evidence type="ECO:0000313" key="2">
    <source>
        <dbReference type="EMBL" id="EEA85343.1"/>
    </source>
</evidence>
<dbReference type="STRING" id="500633.CLOHIR_01066"/>
<feature type="transmembrane region" description="Helical" evidence="1">
    <location>
        <begin position="71"/>
        <end position="87"/>
    </location>
</feature>
<evidence type="ECO:0000313" key="3">
    <source>
        <dbReference type="Proteomes" id="UP000003178"/>
    </source>
</evidence>
<organism evidence="2 3">
    <name type="scientific">Peptacetobacter hiranonis (strain DSM 13275 / JCM 10541 / KCTC 15199 / TO-931)</name>
    <name type="common">Clostridium hiranonis</name>
    <dbReference type="NCBI Taxonomy" id="500633"/>
    <lineage>
        <taxon>Bacteria</taxon>
        <taxon>Bacillati</taxon>
        <taxon>Bacillota</taxon>
        <taxon>Clostridia</taxon>
        <taxon>Peptostreptococcales</taxon>
        <taxon>Peptostreptococcaceae</taxon>
        <taxon>Peptacetobacter</taxon>
    </lineage>
</organism>
<keyword evidence="1" id="KW-0472">Membrane</keyword>
<dbReference type="GO" id="GO:0016020">
    <property type="term" value="C:membrane"/>
    <property type="evidence" value="ECO:0007669"/>
    <property type="project" value="InterPro"/>
</dbReference>
<dbReference type="Pfam" id="PF02325">
    <property type="entry name" value="CCB3_YggT"/>
    <property type="match status" value="1"/>
</dbReference>
<accession>B6FYW2</accession>
<keyword evidence="1" id="KW-0812">Transmembrane</keyword>
<gene>
    <name evidence="2" type="ORF">CLOHIR_01066</name>
</gene>
<reference evidence="2 3" key="2">
    <citation type="submission" date="2008-10" db="EMBL/GenBank/DDBJ databases">
        <title>Draft genome sequence of Clostridium hiranonis (DSM 13275).</title>
        <authorList>
            <person name="Sudarsanam P."/>
            <person name="Ley R."/>
            <person name="Guruge J."/>
            <person name="Turnbaugh P.J."/>
            <person name="Mahowald M."/>
            <person name="Liep D."/>
            <person name="Gordon J."/>
        </authorList>
    </citation>
    <scope>NUCLEOTIDE SEQUENCE [LARGE SCALE GENOMIC DNA]</scope>
    <source>
        <strain evidence="2 3">DSM 13275</strain>
    </source>
</reference>
<dbReference type="InterPro" id="IPR003425">
    <property type="entry name" value="CCB3/YggT"/>
</dbReference>
<feature type="transmembrane region" description="Helical" evidence="1">
    <location>
        <begin position="12"/>
        <end position="34"/>
    </location>
</feature>
<keyword evidence="1" id="KW-1133">Transmembrane helix</keyword>
<reference evidence="2 3" key="1">
    <citation type="submission" date="2008-09" db="EMBL/GenBank/DDBJ databases">
        <authorList>
            <person name="Fulton L."/>
            <person name="Clifton S."/>
            <person name="Fulton B."/>
            <person name="Xu J."/>
            <person name="Minx P."/>
            <person name="Pepin K.H."/>
            <person name="Johnson M."/>
            <person name="Thiruvilangam P."/>
            <person name="Bhonagiri V."/>
            <person name="Nash W.E."/>
            <person name="Mardis E.R."/>
            <person name="Wilson R.K."/>
        </authorList>
    </citation>
    <scope>NUCLEOTIDE SEQUENCE [LARGE SCALE GENOMIC DNA]</scope>
    <source>
        <strain evidence="2 3">DSM 13275</strain>
    </source>
</reference>
<dbReference type="eggNOG" id="COG0762">
    <property type="taxonomic scope" value="Bacteria"/>
</dbReference>
<dbReference type="Proteomes" id="UP000003178">
    <property type="component" value="Unassembled WGS sequence"/>
</dbReference>
<keyword evidence="3" id="KW-1185">Reference proteome</keyword>
<dbReference type="EMBL" id="ABWP01000045">
    <property type="protein sequence ID" value="EEA85343.1"/>
    <property type="molecule type" value="Genomic_DNA"/>
</dbReference>
<protein>
    <submittedName>
        <fullName evidence="2">YGGT family protein</fullName>
    </submittedName>
</protein>
<evidence type="ECO:0000256" key="1">
    <source>
        <dbReference type="SAM" id="Phobius"/>
    </source>
</evidence>
<proteinExistence type="predicted"/>
<comment type="caution">
    <text evidence="2">The sequence shown here is derived from an EMBL/GenBank/DDBJ whole genome shotgun (WGS) entry which is preliminary data.</text>
</comment>
<name>B6FYW2_PEPHT</name>
<dbReference type="HOGENOM" id="CLU_136788_1_1_9"/>
<sequence length="88" mass="10092">MKVGMLMHTLRIAIAYLLDIISWVIVVKSLFTWVPSLMETKLYQIMDDITEPIEGPIRRILYKNYSGPVDFSPVIAIIILIFLKGLVL</sequence>
<dbReference type="AlphaFoldDB" id="B6FYW2"/>